<sequence>MSGTAKVIYVVGVQKLVANLNDGFRLLYEYTLPLEDERALNAYGVNSSVNKLLIINREIFPGCISVILVNENLGF</sequence>
<reference evidence="2" key="1">
    <citation type="submission" date="2018-12" db="EMBL/GenBank/DDBJ databases">
        <title>Tengunoibacter tsumagoiensis gen. nov., sp. nov., Dictyobacter kobayashii sp. nov., D. alpinus sp. nov., and D. joshuensis sp. nov. and description of Dictyobacteraceae fam. nov. within the order Ktedonobacterales isolated from Tengu-no-mugimeshi.</title>
        <authorList>
            <person name="Wang C.M."/>
            <person name="Zheng Y."/>
            <person name="Sakai Y."/>
            <person name="Toyoda A."/>
            <person name="Minakuchi Y."/>
            <person name="Abe K."/>
            <person name="Yokota A."/>
            <person name="Yabe S."/>
        </authorList>
    </citation>
    <scope>NUCLEOTIDE SEQUENCE [LARGE SCALE GENOMIC DNA]</scope>
    <source>
        <strain evidence="2">Uno16</strain>
    </source>
</reference>
<gene>
    <name evidence="1" type="ORF">KDA_46420</name>
</gene>
<evidence type="ECO:0000313" key="1">
    <source>
        <dbReference type="EMBL" id="GCE29158.1"/>
    </source>
</evidence>
<keyword evidence="2" id="KW-1185">Reference proteome</keyword>
<name>A0A402BCN2_9CHLR</name>
<proteinExistence type="predicted"/>
<evidence type="ECO:0000313" key="2">
    <source>
        <dbReference type="Proteomes" id="UP000287171"/>
    </source>
</evidence>
<dbReference type="AlphaFoldDB" id="A0A402BCN2"/>
<organism evidence="1 2">
    <name type="scientific">Dictyobacter alpinus</name>
    <dbReference type="NCBI Taxonomy" id="2014873"/>
    <lineage>
        <taxon>Bacteria</taxon>
        <taxon>Bacillati</taxon>
        <taxon>Chloroflexota</taxon>
        <taxon>Ktedonobacteria</taxon>
        <taxon>Ktedonobacterales</taxon>
        <taxon>Dictyobacteraceae</taxon>
        <taxon>Dictyobacter</taxon>
    </lineage>
</organism>
<dbReference type="Proteomes" id="UP000287171">
    <property type="component" value="Unassembled WGS sequence"/>
</dbReference>
<accession>A0A402BCN2</accession>
<protein>
    <submittedName>
        <fullName evidence="1">Uncharacterized protein</fullName>
    </submittedName>
</protein>
<comment type="caution">
    <text evidence="1">The sequence shown here is derived from an EMBL/GenBank/DDBJ whole genome shotgun (WGS) entry which is preliminary data.</text>
</comment>
<dbReference type="EMBL" id="BIFT01000001">
    <property type="protein sequence ID" value="GCE29158.1"/>
    <property type="molecule type" value="Genomic_DNA"/>
</dbReference>